<feature type="compositionally biased region" description="Polar residues" evidence="2">
    <location>
        <begin position="783"/>
        <end position="801"/>
    </location>
</feature>
<feature type="region of interest" description="Disordered" evidence="2">
    <location>
        <begin position="721"/>
        <end position="742"/>
    </location>
</feature>
<evidence type="ECO:0000256" key="1">
    <source>
        <dbReference type="SAM" id="Coils"/>
    </source>
</evidence>
<keyword evidence="4" id="KW-1185">Reference proteome</keyword>
<feature type="compositionally biased region" description="Polar residues" evidence="2">
    <location>
        <begin position="731"/>
        <end position="742"/>
    </location>
</feature>
<organism evidence="3 4">
    <name type="scientific">Tetrahymena thermophila (strain SB210)</name>
    <dbReference type="NCBI Taxonomy" id="312017"/>
    <lineage>
        <taxon>Eukaryota</taxon>
        <taxon>Sar</taxon>
        <taxon>Alveolata</taxon>
        <taxon>Ciliophora</taxon>
        <taxon>Intramacronucleata</taxon>
        <taxon>Oligohymenophorea</taxon>
        <taxon>Hymenostomatida</taxon>
        <taxon>Tetrahymenina</taxon>
        <taxon>Tetrahymenidae</taxon>
        <taxon>Tetrahymena</taxon>
    </lineage>
</organism>
<proteinExistence type="predicted"/>
<dbReference type="GeneID" id="7833529"/>
<feature type="region of interest" description="Disordered" evidence="2">
    <location>
        <begin position="1"/>
        <end position="60"/>
    </location>
</feature>
<keyword evidence="1" id="KW-0175">Coiled coil</keyword>
<evidence type="ECO:0000313" key="3">
    <source>
        <dbReference type="EMBL" id="EAR96488.3"/>
    </source>
</evidence>
<evidence type="ECO:0000313" key="4">
    <source>
        <dbReference type="Proteomes" id="UP000009168"/>
    </source>
</evidence>
<name>I7M827_TETTS</name>
<feature type="compositionally biased region" description="Basic and acidic residues" evidence="2">
    <location>
        <begin position="767"/>
        <end position="782"/>
    </location>
</feature>
<feature type="compositionally biased region" description="Low complexity" evidence="2">
    <location>
        <begin position="721"/>
        <end position="730"/>
    </location>
</feature>
<feature type="coiled-coil region" evidence="1">
    <location>
        <begin position="473"/>
        <end position="506"/>
    </location>
</feature>
<feature type="compositionally biased region" description="Acidic residues" evidence="2">
    <location>
        <begin position="29"/>
        <end position="39"/>
    </location>
</feature>
<dbReference type="EMBL" id="GG662693">
    <property type="protein sequence ID" value="EAR96488.3"/>
    <property type="molecule type" value="Genomic_DNA"/>
</dbReference>
<reference evidence="4" key="1">
    <citation type="journal article" date="2006" name="PLoS Biol.">
        <title>Macronuclear genome sequence of the ciliate Tetrahymena thermophila, a model eukaryote.</title>
        <authorList>
            <person name="Eisen J.A."/>
            <person name="Coyne R.S."/>
            <person name="Wu M."/>
            <person name="Wu D."/>
            <person name="Thiagarajan M."/>
            <person name="Wortman J.R."/>
            <person name="Badger J.H."/>
            <person name="Ren Q."/>
            <person name="Amedeo P."/>
            <person name="Jones K.M."/>
            <person name="Tallon L.J."/>
            <person name="Delcher A.L."/>
            <person name="Salzberg S.L."/>
            <person name="Silva J.C."/>
            <person name="Haas B.J."/>
            <person name="Majoros W.H."/>
            <person name="Farzad M."/>
            <person name="Carlton J.M."/>
            <person name="Smith R.K. Jr."/>
            <person name="Garg J."/>
            <person name="Pearlman R.E."/>
            <person name="Karrer K.M."/>
            <person name="Sun L."/>
            <person name="Manning G."/>
            <person name="Elde N.C."/>
            <person name="Turkewitz A.P."/>
            <person name="Asai D.J."/>
            <person name="Wilkes D.E."/>
            <person name="Wang Y."/>
            <person name="Cai H."/>
            <person name="Collins K."/>
            <person name="Stewart B.A."/>
            <person name="Lee S.R."/>
            <person name="Wilamowska K."/>
            <person name="Weinberg Z."/>
            <person name="Ruzzo W.L."/>
            <person name="Wloga D."/>
            <person name="Gaertig J."/>
            <person name="Frankel J."/>
            <person name="Tsao C.-C."/>
            <person name="Gorovsky M.A."/>
            <person name="Keeling P.J."/>
            <person name="Waller R.F."/>
            <person name="Patron N.J."/>
            <person name="Cherry J.M."/>
            <person name="Stover N.A."/>
            <person name="Krieger C.J."/>
            <person name="del Toro C."/>
            <person name="Ryder H.F."/>
            <person name="Williamson S.C."/>
            <person name="Barbeau R.A."/>
            <person name="Hamilton E.P."/>
            <person name="Orias E."/>
        </authorList>
    </citation>
    <scope>NUCLEOTIDE SEQUENCE [LARGE SCALE GENOMIC DNA]</scope>
    <source>
        <strain evidence="4">SB210</strain>
    </source>
</reference>
<feature type="compositionally biased region" description="Polar residues" evidence="2">
    <location>
        <begin position="757"/>
        <end position="766"/>
    </location>
</feature>
<dbReference type="Proteomes" id="UP000009168">
    <property type="component" value="Unassembled WGS sequence"/>
</dbReference>
<feature type="compositionally biased region" description="Polar residues" evidence="2">
    <location>
        <begin position="162"/>
        <end position="193"/>
    </location>
</feature>
<dbReference type="RefSeq" id="XP_001016733.3">
    <property type="nucleotide sequence ID" value="XM_001016733.3"/>
</dbReference>
<evidence type="ECO:0000256" key="2">
    <source>
        <dbReference type="SAM" id="MobiDB-lite"/>
    </source>
</evidence>
<dbReference type="InParanoid" id="I7M827"/>
<dbReference type="AlphaFoldDB" id="I7M827"/>
<gene>
    <name evidence="3" type="ORF">TTHERM_00191560</name>
</gene>
<feature type="region of interest" description="Disordered" evidence="2">
    <location>
        <begin position="757"/>
        <end position="801"/>
    </location>
</feature>
<accession>I7M827</accession>
<dbReference type="KEGG" id="tet:TTHERM_00191560"/>
<protein>
    <submittedName>
        <fullName evidence="3">Uncharacterized protein</fullName>
    </submittedName>
</protein>
<sequence length="801" mass="93132">MKEYRKSSFMMESSRNNKIDLVSEQSRYEEDEEFDDDFSPSEKLNRKTGKPYSGQNPFSKLNFQTKYTDQDTDSNIQKIHKTPLIFKEAKFVMKPLDQFLEEQQKDKMSNSLKLNFNSTLGKDKGALSKNGSHHIPLGFGKQTQSLSSINSTKIKQIFDLSPTKQKSSHSQKNENNFAAQSATIPTITKTDSSTIEEKESPKIKNIFNDNIDLKSSNVTPLFDTGPRYDQNKNLLSYSIVGKPEWYQKIDQQKNGSKLTHMNMKNIPQNRNASGLKQQNFDMKSVLSKARKTNRVSGDGGSTEKNGKSQTVTKDHLLMKYNEIENRVLQNQQKQYDEQSSMRFQERLDETRQLRSLNNYDTQREKWLTTAQTLIAKQDPSQALLGKGALAQKSYKKYKNYTRQNIEDTLLMRSEDTYRAKKEQGEYLEHLKDPFEYLGQKNLWEGMLRNDAIDITTKYSQRKRLDDYFFSKSNDNQQKQLQSHNNLEQQTEETLHLNNNQNQVNEEQNQHLFQKQKTIQSHRRNTSLKGLLNDNQQNKQNDQFFTKSILKTQGLPRSTKVDLTFRKSDYTVRELSYTHGVRIQTALNHENLEMIRTPRCLFDTNTSTQNNTLKNLTFKDSDKSGFHSSRGLTKTFNISNYFLEKEKEQTSKYGSIMKQPYLDYFTQSEADYLAIHGESKLHIEKNSLLNDGKQRSEAYQLINLDLLKPKKDTDQSPVENLQLQKNQSSQQRPNSTDQSKQLQNHSFVKQSNISRMMLLQQSQGSQDQKSHFEKQPSQKEGDSQKNNLKTQLSNDNKSQFKK</sequence>
<feature type="region of interest" description="Disordered" evidence="2">
    <location>
        <begin position="161"/>
        <end position="196"/>
    </location>
</feature>
<feature type="region of interest" description="Disordered" evidence="2">
    <location>
        <begin position="288"/>
        <end position="309"/>
    </location>
</feature>